<keyword evidence="1" id="KW-0472">Membrane</keyword>
<sequence length="80" mass="8679">MPRHRSHRLTTAAVPLLLTATTAGRTALLLAGAALLLLLATTATLAFRAAYAPHSAHRTAAHRTLHLLLRLAPWYPDRPQ</sequence>
<proteinExistence type="predicted"/>
<gene>
    <name evidence="2" type="ORF">SAMN05192584_12476</name>
</gene>
<organism evidence="2 3">
    <name type="scientific">Streptomyces pini</name>
    <dbReference type="NCBI Taxonomy" id="1520580"/>
    <lineage>
        <taxon>Bacteria</taxon>
        <taxon>Bacillati</taxon>
        <taxon>Actinomycetota</taxon>
        <taxon>Actinomycetes</taxon>
        <taxon>Kitasatosporales</taxon>
        <taxon>Streptomycetaceae</taxon>
        <taxon>Streptomyces</taxon>
    </lineage>
</organism>
<keyword evidence="3" id="KW-1185">Reference proteome</keyword>
<reference evidence="3" key="1">
    <citation type="submission" date="2016-10" db="EMBL/GenBank/DDBJ databases">
        <authorList>
            <person name="Varghese N."/>
            <person name="Submissions S."/>
        </authorList>
    </citation>
    <scope>NUCLEOTIDE SEQUENCE [LARGE SCALE GENOMIC DNA]</scope>
    <source>
        <strain evidence="3">PL19</strain>
    </source>
</reference>
<feature type="transmembrane region" description="Helical" evidence="1">
    <location>
        <begin position="33"/>
        <end position="51"/>
    </location>
</feature>
<evidence type="ECO:0000313" key="2">
    <source>
        <dbReference type="EMBL" id="SFL69666.1"/>
    </source>
</evidence>
<dbReference type="RefSeq" id="WP_093852024.1">
    <property type="nucleotide sequence ID" value="NZ_FOSG01000024.1"/>
</dbReference>
<name>A0A1I4JU73_9ACTN</name>
<protein>
    <submittedName>
        <fullName evidence="2">Uncharacterized protein</fullName>
    </submittedName>
</protein>
<accession>A0A1I4JU73</accession>
<dbReference type="AlphaFoldDB" id="A0A1I4JU73"/>
<keyword evidence="1" id="KW-0812">Transmembrane</keyword>
<evidence type="ECO:0000313" key="3">
    <source>
        <dbReference type="Proteomes" id="UP000198928"/>
    </source>
</evidence>
<dbReference type="EMBL" id="FOSG01000024">
    <property type="protein sequence ID" value="SFL69666.1"/>
    <property type="molecule type" value="Genomic_DNA"/>
</dbReference>
<keyword evidence="1" id="KW-1133">Transmembrane helix</keyword>
<dbReference type="Proteomes" id="UP000198928">
    <property type="component" value="Unassembled WGS sequence"/>
</dbReference>
<evidence type="ECO:0000256" key="1">
    <source>
        <dbReference type="SAM" id="Phobius"/>
    </source>
</evidence>